<organism evidence="2 3">
    <name type="scientific">Thermopolyspora flexuosa</name>
    <dbReference type="NCBI Taxonomy" id="103836"/>
    <lineage>
        <taxon>Bacteria</taxon>
        <taxon>Bacillati</taxon>
        <taxon>Actinomycetota</taxon>
        <taxon>Actinomycetes</taxon>
        <taxon>Streptosporangiales</taxon>
        <taxon>Streptosporangiaceae</taxon>
        <taxon>Thermopolyspora</taxon>
    </lineage>
</organism>
<dbReference type="PANTHER" id="PTHR30388">
    <property type="entry name" value="ALDEHYDE OXIDOREDUCTASE MOLYBDENUM COFACTOR ASSEMBLY PROTEIN"/>
    <property type="match status" value="1"/>
</dbReference>
<dbReference type="InterPro" id="IPR003777">
    <property type="entry name" value="XdhC_CoxI"/>
</dbReference>
<evidence type="ECO:0000313" key="2">
    <source>
        <dbReference type="EMBL" id="TQM74924.1"/>
    </source>
</evidence>
<sequence length="343" mass="35750">MRELAEHRVPFVHAVVVRAQVPTSVQAGDDAIVLPDGSIEGFVGGRCAEQSVRTAALGTLRDGRSLLLRVLPEGEPEFPESPGARVVVNPCLSGGALEIFLRPLLPPPVVWVVGDGPIAKALAELAGPLDFAVRAAADPKGPAGATAVVVASHGRDEPRAIRAALDAGVGYIGLVASRRRGAAVLEEMGLIEEERRRIRTPAGLDIGARTAPEIALSILAEIVAEIRTKGLAPAPDPEAETPSAPVAGAAEREAVDPACGMTVTARPGTPHLKVGGEDVWFCCAGCRDRYAAGHAEPPTQAVDPICGMTVSIMPDTPHLVVDGKDVWFCGPGCRDRYAERAGR</sequence>
<dbReference type="SMART" id="SM00746">
    <property type="entry name" value="TRASH"/>
    <property type="match status" value="2"/>
</dbReference>
<dbReference type="AlphaFoldDB" id="A0A543IWH0"/>
<protein>
    <submittedName>
        <fullName evidence="2">Xanthine dehydrogenase accessory factor</fullName>
    </submittedName>
</protein>
<proteinExistence type="predicted"/>
<dbReference type="Gene3D" id="3.40.50.720">
    <property type="entry name" value="NAD(P)-binding Rossmann-like Domain"/>
    <property type="match status" value="1"/>
</dbReference>
<reference evidence="2 3" key="1">
    <citation type="submission" date="2019-06" db="EMBL/GenBank/DDBJ databases">
        <title>Sequencing the genomes of 1000 actinobacteria strains.</title>
        <authorList>
            <person name="Klenk H.-P."/>
        </authorList>
    </citation>
    <scope>NUCLEOTIDE SEQUENCE [LARGE SCALE GENOMIC DNA]</scope>
    <source>
        <strain evidence="2 3">DSM 43186</strain>
    </source>
</reference>
<dbReference type="Pfam" id="PF13478">
    <property type="entry name" value="XdhC_C"/>
    <property type="match status" value="1"/>
</dbReference>
<dbReference type="PANTHER" id="PTHR30388:SF4">
    <property type="entry name" value="MOLYBDENUM COFACTOR INSERTION CHAPERONE PAOD"/>
    <property type="match status" value="1"/>
</dbReference>
<evidence type="ECO:0000313" key="3">
    <source>
        <dbReference type="Proteomes" id="UP000319213"/>
    </source>
</evidence>
<dbReference type="InterPro" id="IPR027051">
    <property type="entry name" value="XdhC_Rossmann_dom"/>
</dbReference>
<dbReference type="InterPro" id="IPR052698">
    <property type="entry name" value="MoCofactor_Util/Proc"/>
</dbReference>
<dbReference type="OrthoDB" id="5242066at2"/>
<name>A0A543IWH0_9ACTN</name>
<dbReference type="InterPro" id="IPR011017">
    <property type="entry name" value="TRASH_dom"/>
</dbReference>
<gene>
    <name evidence="2" type="ORF">FHX40_1610</name>
</gene>
<accession>A0A543IWH0</accession>
<feature type="domain" description="TRASH" evidence="1">
    <location>
        <begin position="256"/>
        <end position="294"/>
    </location>
</feature>
<evidence type="ECO:0000259" key="1">
    <source>
        <dbReference type="SMART" id="SM00746"/>
    </source>
</evidence>
<keyword evidence="3" id="KW-1185">Reference proteome</keyword>
<dbReference type="Proteomes" id="UP000319213">
    <property type="component" value="Unassembled WGS sequence"/>
</dbReference>
<feature type="domain" description="TRASH" evidence="1">
    <location>
        <begin position="303"/>
        <end position="341"/>
    </location>
</feature>
<dbReference type="EMBL" id="VFPQ01000001">
    <property type="protein sequence ID" value="TQM74924.1"/>
    <property type="molecule type" value="Genomic_DNA"/>
</dbReference>
<comment type="caution">
    <text evidence="2">The sequence shown here is derived from an EMBL/GenBank/DDBJ whole genome shotgun (WGS) entry which is preliminary data.</text>
</comment>
<dbReference type="Pfam" id="PF02625">
    <property type="entry name" value="XdhC_CoxI"/>
    <property type="match status" value="1"/>
</dbReference>